<dbReference type="GO" id="GO:0033588">
    <property type="term" value="C:elongator holoenzyme complex"/>
    <property type="evidence" value="ECO:0007669"/>
    <property type="project" value="InterPro"/>
</dbReference>
<keyword evidence="16" id="KW-0067">ATP-binding</keyword>
<dbReference type="Gramene" id="Pp3c16_8750V3.1">
    <property type="protein sequence ID" value="Pp3c16_8750V3.1"/>
    <property type="gene ID" value="Pp3c16_8750"/>
</dbReference>
<dbReference type="FunFam" id="2.130.10.10:FF:000400">
    <property type="entry name" value="Elongator acetyltransferase complex subunit 2"/>
    <property type="match status" value="1"/>
</dbReference>
<organism evidence="23">
    <name type="scientific">Physcomitrium patens</name>
    <name type="common">Spreading-leaved earth moss</name>
    <name type="synonym">Physcomitrella patens</name>
    <dbReference type="NCBI Taxonomy" id="3218"/>
    <lineage>
        <taxon>Eukaryota</taxon>
        <taxon>Viridiplantae</taxon>
        <taxon>Streptophyta</taxon>
        <taxon>Embryophyta</taxon>
        <taxon>Bryophyta</taxon>
        <taxon>Bryophytina</taxon>
        <taxon>Bryopsida</taxon>
        <taxon>Funariidae</taxon>
        <taxon>Funariales</taxon>
        <taxon>Funariaceae</taxon>
        <taxon>Physcomitrium</taxon>
    </lineage>
</organism>
<dbReference type="Gramene" id="Pp3c16_8750V3.2">
    <property type="protein sequence ID" value="Pp3c16_8750V3.2"/>
    <property type="gene ID" value="Pp3c16_8750"/>
</dbReference>
<evidence type="ECO:0000256" key="15">
    <source>
        <dbReference type="ARBA" id="ARBA00022806"/>
    </source>
</evidence>
<dbReference type="GO" id="GO:0005524">
    <property type="term" value="F:ATP binding"/>
    <property type="evidence" value="ECO:0007669"/>
    <property type="project" value="UniProtKB-KW"/>
</dbReference>
<dbReference type="GO" id="GO:0016787">
    <property type="term" value="F:hydrolase activity"/>
    <property type="evidence" value="ECO:0007669"/>
    <property type="project" value="UniProtKB-KW"/>
</dbReference>
<dbReference type="SMART" id="SM00320">
    <property type="entry name" value="WD40"/>
    <property type="match status" value="12"/>
</dbReference>
<keyword evidence="9 21" id="KW-0853">WD repeat</keyword>
<gene>
    <name evidence="23" type="ORF">PHYPA_020688</name>
</gene>
<reference evidence="23 25" key="1">
    <citation type="journal article" date="2008" name="Science">
        <title>The Physcomitrella genome reveals evolutionary insights into the conquest of land by plants.</title>
        <authorList>
            <person name="Rensing S."/>
            <person name="Lang D."/>
            <person name="Zimmer A."/>
            <person name="Terry A."/>
            <person name="Salamov A."/>
            <person name="Shapiro H."/>
            <person name="Nishiyama T."/>
            <person name="Perroud P.-F."/>
            <person name="Lindquist E."/>
            <person name="Kamisugi Y."/>
            <person name="Tanahashi T."/>
            <person name="Sakakibara K."/>
            <person name="Fujita T."/>
            <person name="Oishi K."/>
            <person name="Shin-I T."/>
            <person name="Kuroki Y."/>
            <person name="Toyoda A."/>
            <person name="Suzuki Y."/>
            <person name="Hashimoto A."/>
            <person name="Yamaguchi K."/>
            <person name="Sugano A."/>
            <person name="Kohara Y."/>
            <person name="Fujiyama A."/>
            <person name="Anterola A."/>
            <person name="Aoki S."/>
            <person name="Ashton N."/>
            <person name="Barbazuk W.B."/>
            <person name="Barker E."/>
            <person name="Bennetzen J."/>
            <person name="Bezanilla M."/>
            <person name="Blankenship R."/>
            <person name="Cho S.H."/>
            <person name="Dutcher S."/>
            <person name="Estelle M."/>
            <person name="Fawcett J.A."/>
            <person name="Gundlach H."/>
            <person name="Hanada K."/>
            <person name="Heyl A."/>
            <person name="Hicks K.A."/>
            <person name="Hugh J."/>
            <person name="Lohr M."/>
            <person name="Mayer K."/>
            <person name="Melkozernov A."/>
            <person name="Murata T."/>
            <person name="Nelson D."/>
            <person name="Pils B."/>
            <person name="Prigge M."/>
            <person name="Reiss B."/>
            <person name="Renner T."/>
            <person name="Rombauts S."/>
            <person name="Rushton P."/>
            <person name="Sanderfoot A."/>
            <person name="Schween G."/>
            <person name="Shiu S.-H."/>
            <person name="Stueber K."/>
            <person name="Theodoulou F.L."/>
            <person name="Tu H."/>
            <person name="Van de Peer Y."/>
            <person name="Verrier P.J."/>
            <person name="Waters E."/>
            <person name="Wood A."/>
            <person name="Yang L."/>
            <person name="Cove D."/>
            <person name="Cuming A."/>
            <person name="Hasebe M."/>
            <person name="Lucas S."/>
            <person name="Mishler D.B."/>
            <person name="Reski R."/>
            <person name="Grigoriev I."/>
            <person name="Quatrano R.S."/>
            <person name="Boore J.L."/>
        </authorList>
    </citation>
    <scope>NUCLEOTIDE SEQUENCE [LARGE SCALE GENOMIC DNA]</scope>
    <source>
        <strain evidence="24 25">cv. Gransden 2004</strain>
    </source>
</reference>
<evidence type="ECO:0000256" key="13">
    <source>
        <dbReference type="ARBA" id="ARBA00022763"/>
    </source>
</evidence>
<reference evidence="24" key="3">
    <citation type="submission" date="2020-12" db="UniProtKB">
        <authorList>
            <consortium name="EnsemblPlants"/>
        </authorList>
    </citation>
    <scope>IDENTIFICATION</scope>
</reference>
<dbReference type="InterPro" id="IPR037289">
    <property type="entry name" value="Elp2"/>
</dbReference>
<dbReference type="EMBL" id="ABEU02000016">
    <property type="protein sequence ID" value="PNR37579.1"/>
    <property type="molecule type" value="Genomic_DNA"/>
</dbReference>
<dbReference type="Gene3D" id="2.130.10.10">
    <property type="entry name" value="YVTN repeat-like/Quinoprotein amine dehydrogenase"/>
    <property type="match status" value="6"/>
</dbReference>
<dbReference type="Gene3D" id="2.40.50.360">
    <property type="entry name" value="RuvB-like helicase, domain II"/>
    <property type="match status" value="1"/>
</dbReference>
<keyword evidence="8" id="KW-0963">Cytoplasm</keyword>
<evidence type="ECO:0000313" key="23">
    <source>
        <dbReference type="EMBL" id="PNR37579.1"/>
    </source>
</evidence>
<comment type="similarity">
    <text evidence="5">Belongs to the RuvB family.</text>
</comment>
<dbReference type="GO" id="GO:0002098">
    <property type="term" value="P:tRNA wobble uridine modification"/>
    <property type="evidence" value="ECO:0007669"/>
    <property type="project" value="InterPro"/>
</dbReference>
<dbReference type="PaxDb" id="3218-PP1S402_30V6.1"/>
<dbReference type="InterPro" id="IPR042487">
    <property type="entry name" value="RuvBL1/2_DNA/RNA_bd_dom"/>
</dbReference>
<dbReference type="Pfam" id="PF06068">
    <property type="entry name" value="TIP49"/>
    <property type="match status" value="1"/>
</dbReference>
<comment type="pathway">
    <text evidence="3">tRNA modification; 5-methoxycarbonylmethyl-2-thiouridine-tRNA biosynthesis.</text>
</comment>
<dbReference type="FunFam" id="3.40.50.300:FF:002221">
    <property type="entry name" value="RuvB-like 2"/>
    <property type="match status" value="2"/>
</dbReference>
<evidence type="ECO:0000256" key="3">
    <source>
        <dbReference type="ARBA" id="ARBA00005043"/>
    </source>
</evidence>
<dbReference type="InterPro" id="IPR027417">
    <property type="entry name" value="P-loop_NTPase"/>
</dbReference>
<dbReference type="SMART" id="SM00382">
    <property type="entry name" value="AAA"/>
    <property type="match status" value="1"/>
</dbReference>
<evidence type="ECO:0000256" key="4">
    <source>
        <dbReference type="ARBA" id="ARBA00005881"/>
    </source>
</evidence>
<name>A0A2K1J7T5_PHYPA</name>
<keyword evidence="11" id="KW-0677">Repeat</keyword>
<comment type="subcellular location">
    <subcellularLocation>
        <location evidence="2">Cytoplasm</location>
    </subcellularLocation>
    <subcellularLocation>
        <location evidence="1">Nucleus</location>
    </subcellularLocation>
</comment>
<dbReference type="GO" id="GO:0005634">
    <property type="term" value="C:nucleus"/>
    <property type="evidence" value="ECO:0007669"/>
    <property type="project" value="UniProtKB-SubCell"/>
</dbReference>
<dbReference type="STRING" id="3218.A0A2K1J7T5"/>
<keyword evidence="17" id="KW-0805">Transcription regulation</keyword>
<evidence type="ECO:0000256" key="14">
    <source>
        <dbReference type="ARBA" id="ARBA00022801"/>
    </source>
</evidence>
<sequence length="1320" mass="145223">MLGGAVDLDVAFIGVGCNRVVGAIAWGPCNLVAFAAHHSVAVFDPKLARVLTTLQGHKDLVNCVEWIPKHGIGNSGETGAEKFLLSGGADGGIFVWAYLPSENEWRVAKEVPGAHDKAVTCIAGCQLSANETLVASTSSDGTVRVWHASVPKQAGGACEFTMLQSISVGTKVMVAVTLSPLPSSSSSYLIAVGGLDNHVYLYVGCTTGQFKQVCQLKGHQDWIRALDFSCPVKDESGLAVFLASSAQDRMIRMWKICAKRGSSPDVNITTQPSLRMYIEGPVFKADGNSWQVSLESLLVGHEDWVYSVVWQPPQHVDTDGIPLQSMCVLSASMDRTMMIWKPDFKSGIWMNVVTVGELGHTALGFYGAAWGPQGNAILAHGYSGSLHMWAKIGDDWIPQLVPSGHSAPVVDLSWGKLDRYLLSASHDQTTRLFACWERDGDEAGLRPSWHEIARPQVHGHDFNCLAVVKGPGNHCYVSGADEKVARVFEAPGAFLDSLNTFTGLADADGFKREDVQIIGANMSALGLSQKPIYTQGAARRDVGNAELSGDPMMEELPEAKPMILTEPPLEEHLAHNTLWPETHKLYGHGNELFAMCCNNGGQLLATACKAQTMNVAEIWLWYVNSWRVAGRLQSHTLTVTQLEFSPDNLFLLSVSRDRHFTVFQLKQSGTGEEEVQHKLLARVDAHKRIIWACSWSPCSRFFATGSRDRSVKIWELSENGDGNFQVKLITALPLFKCSVTALAWAPFTASQKSYLLAVGKEDGTLEVWRGFVTPSADAATSEKYPQETRKLDMSFCSRVERFLCHGATIHRLRWRDLSTSVTQKQGDQQSGLEISKDLERLQLASCGADHTPTRCCKMTGDVKVAEGKDLTRIERIGAHSHIRGLGLDDAFEARNVSQGMVGQKVARRAAGVILQLIREGKIAGRAILLAGQPGTGKTAIAMGMAKALGEETPFAMMAGSEIFSLEMSKTEALTQAFRKAIGVRIKEETEIIEGEVIEIQVDKPASAGAALKSGKLTLKTTEMETVYDLGQKMIESIGKQKVQHGDVIAIDKASGKITKLGRSFARSRDFDAMGPATKFVQCPDGELQKRKETVHVVTLHEIDVINSRSQGFLALFAGDTGEIRSEVREQIDGKVAVWREEGKAEIIPGVLFIDEVHMLDIECFSWLNRALENEMAPILVVATNRGITRIRGTNYKSPHGIPIDLLDRLLIISTSPYTEEELRKILDIRCEEEDVEMSEDARDLLTKIGHETSLRYAIHLINAASLSCQRRKGKEVEIEDISRVYSLFVDVKRSTQFLMEYQEQFMFNEMTPEEEQEMEE</sequence>
<evidence type="ECO:0000313" key="24">
    <source>
        <dbReference type="EnsemblPlants" id="Pp3c16_8750V3.1"/>
    </source>
</evidence>
<dbReference type="EnsemblPlants" id="Pp3c16_8750V3.2">
    <property type="protein sequence ID" value="Pp3c16_8750V3.2"/>
    <property type="gene ID" value="Pp3c16_8750"/>
</dbReference>
<keyword evidence="20" id="KW-0539">Nucleus</keyword>
<dbReference type="PANTHER" id="PTHR44111:SF1">
    <property type="entry name" value="ELONGATOR COMPLEX PROTEIN 2"/>
    <property type="match status" value="1"/>
</dbReference>
<evidence type="ECO:0000256" key="20">
    <source>
        <dbReference type="ARBA" id="ARBA00023242"/>
    </source>
</evidence>
<evidence type="ECO:0000256" key="9">
    <source>
        <dbReference type="ARBA" id="ARBA00022574"/>
    </source>
</evidence>
<protein>
    <recommendedName>
        <fullName evidence="7">Elongator complex protein 2</fullName>
        <ecNumber evidence="6">3.6.4.12</ecNumber>
    </recommendedName>
</protein>
<dbReference type="GO" id="GO:0003678">
    <property type="term" value="F:DNA helicase activity"/>
    <property type="evidence" value="ECO:0007669"/>
    <property type="project" value="UniProtKB-EC"/>
</dbReference>
<dbReference type="InterPro" id="IPR010339">
    <property type="entry name" value="TIP49_P-loop"/>
</dbReference>
<dbReference type="Gene3D" id="3.40.50.300">
    <property type="entry name" value="P-loop containing nucleotide triphosphate hydrolases"/>
    <property type="match status" value="1"/>
</dbReference>
<dbReference type="Pfam" id="PF17856">
    <property type="entry name" value="TIP49_C"/>
    <property type="match status" value="1"/>
</dbReference>
<dbReference type="GO" id="GO:0006281">
    <property type="term" value="P:DNA repair"/>
    <property type="evidence" value="ECO:0007669"/>
    <property type="project" value="UniProtKB-KW"/>
</dbReference>
<comment type="similarity">
    <text evidence="4">Belongs to the WD repeat ELP2 family.</text>
</comment>
<keyword evidence="18" id="KW-0804">Transcription</keyword>
<evidence type="ECO:0000256" key="1">
    <source>
        <dbReference type="ARBA" id="ARBA00004123"/>
    </source>
</evidence>
<evidence type="ECO:0000256" key="7">
    <source>
        <dbReference type="ARBA" id="ARBA00020267"/>
    </source>
</evidence>
<dbReference type="InterPro" id="IPR036322">
    <property type="entry name" value="WD40_repeat_dom_sf"/>
</dbReference>
<evidence type="ECO:0000259" key="22">
    <source>
        <dbReference type="SMART" id="SM00382"/>
    </source>
</evidence>
<evidence type="ECO:0000256" key="19">
    <source>
        <dbReference type="ARBA" id="ARBA00023204"/>
    </source>
</evidence>
<keyword evidence="15" id="KW-0347">Helicase</keyword>
<evidence type="ECO:0000256" key="17">
    <source>
        <dbReference type="ARBA" id="ARBA00023015"/>
    </source>
</evidence>
<dbReference type="GO" id="GO:0005737">
    <property type="term" value="C:cytoplasm"/>
    <property type="evidence" value="ECO:0007669"/>
    <property type="project" value="UniProtKB-SubCell"/>
</dbReference>
<evidence type="ECO:0000256" key="12">
    <source>
        <dbReference type="ARBA" id="ARBA00022741"/>
    </source>
</evidence>
<evidence type="ECO:0000256" key="5">
    <source>
        <dbReference type="ARBA" id="ARBA00007519"/>
    </source>
</evidence>
<accession>A0A2K1J7T5</accession>
<dbReference type="InterPro" id="IPR041048">
    <property type="entry name" value="RuvB-like_C"/>
</dbReference>
<dbReference type="InterPro" id="IPR015943">
    <property type="entry name" value="WD40/YVTN_repeat-like_dom_sf"/>
</dbReference>
<evidence type="ECO:0000256" key="10">
    <source>
        <dbReference type="ARBA" id="ARBA00022694"/>
    </source>
</evidence>
<dbReference type="InParanoid" id="A0A2K1J7T5"/>
<dbReference type="FunFam" id="1.10.8.60:FF:000010">
    <property type="entry name" value="RuvB-like helicase"/>
    <property type="match status" value="1"/>
</dbReference>
<feature type="repeat" description="WD" evidence="21">
    <location>
        <begin position="683"/>
        <end position="717"/>
    </location>
</feature>
<evidence type="ECO:0000256" key="11">
    <source>
        <dbReference type="ARBA" id="ARBA00022737"/>
    </source>
</evidence>
<dbReference type="InterPro" id="IPR003593">
    <property type="entry name" value="AAA+_ATPase"/>
</dbReference>
<dbReference type="Proteomes" id="UP000006727">
    <property type="component" value="Chromosome 16"/>
</dbReference>
<dbReference type="PROSITE" id="PS50294">
    <property type="entry name" value="WD_REPEATS_REGION"/>
    <property type="match status" value="1"/>
</dbReference>
<dbReference type="SUPFAM" id="SSF52540">
    <property type="entry name" value="P-loop containing nucleoside triphosphate hydrolases"/>
    <property type="match status" value="1"/>
</dbReference>
<dbReference type="FunCoup" id="A0A2K1J7T5">
    <property type="interactions" value="3859"/>
</dbReference>
<keyword evidence="10" id="KW-0819">tRNA processing</keyword>
<keyword evidence="13" id="KW-0227">DNA damage</keyword>
<evidence type="ECO:0000256" key="6">
    <source>
        <dbReference type="ARBA" id="ARBA00012551"/>
    </source>
</evidence>
<dbReference type="InterPro" id="IPR001680">
    <property type="entry name" value="WD40_rpt"/>
</dbReference>
<dbReference type="OMA" id="LEWHEIS"/>
<dbReference type="EnsemblPlants" id="Pp3c16_8750V3.1">
    <property type="protein sequence ID" value="Pp3c16_8750V3.1"/>
    <property type="gene ID" value="Pp3c16_8750"/>
</dbReference>
<dbReference type="Pfam" id="PF00400">
    <property type="entry name" value="WD40"/>
    <property type="match status" value="7"/>
</dbReference>
<dbReference type="PANTHER" id="PTHR44111">
    <property type="entry name" value="ELONGATOR COMPLEX PROTEIN 2"/>
    <property type="match status" value="1"/>
</dbReference>
<evidence type="ECO:0000256" key="16">
    <source>
        <dbReference type="ARBA" id="ARBA00022840"/>
    </source>
</evidence>
<keyword evidence="14" id="KW-0378">Hydrolase</keyword>
<reference evidence="23 25" key="2">
    <citation type="journal article" date="2018" name="Plant J.">
        <title>The Physcomitrella patens chromosome-scale assembly reveals moss genome structure and evolution.</title>
        <authorList>
            <person name="Lang D."/>
            <person name="Ullrich K.K."/>
            <person name="Murat F."/>
            <person name="Fuchs J."/>
            <person name="Jenkins J."/>
            <person name="Haas F.B."/>
            <person name="Piednoel M."/>
            <person name="Gundlach H."/>
            <person name="Van Bel M."/>
            <person name="Meyberg R."/>
            <person name="Vives C."/>
            <person name="Morata J."/>
            <person name="Symeonidi A."/>
            <person name="Hiss M."/>
            <person name="Muchero W."/>
            <person name="Kamisugi Y."/>
            <person name="Saleh O."/>
            <person name="Blanc G."/>
            <person name="Decker E.L."/>
            <person name="van Gessel N."/>
            <person name="Grimwood J."/>
            <person name="Hayes R.D."/>
            <person name="Graham S.W."/>
            <person name="Gunter L.E."/>
            <person name="McDaniel S.F."/>
            <person name="Hoernstein S.N.W."/>
            <person name="Larsson A."/>
            <person name="Li F.W."/>
            <person name="Perroud P.F."/>
            <person name="Phillips J."/>
            <person name="Ranjan P."/>
            <person name="Rokshar D.S."/>
            <person name="Rothfels C.J."/>
            <person name="Schneider L."/>
            <person name="Shu S."/>
            <person name="Stevenson D.W."/>
            <person name="Thummler F."/>
            <person name="Tillich M."/>
            <person name="Villarreal Aguilar J.C."/>
            <person name="Widiez T."/>
            <person name="Wong G.K."/>
            <person name="Wymore A."/>
            <person name="Zhang Y."/>
            <person name="Zimmer A.D."/>
            <person name="Quatrano R.S."/>
            <person name="Mayer K.F.X."/>
            <person name="Goodstein D."/>
            <person name="Casacuberta J.M."/>
            <person name="Vandepoele K."/>
            <person name="Reski R."/>
            <person name="Cuming A.C."/>
            <person name="Tuskan G.A."/>
            <person name="Maumus F."/>
            <person name="Salse J."/>
            <person name="Schmutz J."/>
            <person name="Rensing S.A."/>
        </authorList>
    </citation>
    <scope>NUCLEOTIDE SEQUENCE [LARGE SCALE GENOMIC DNA]</scope>
    <source>
        <strain evidence="24 25">cv. Gransden 2004</strain>
    </source>
</reference>
<keyword evidence="12" id="KW-0547">Nucleotide-binding</keyword>
<dbReference type="PROSITE" id="PS50082">
    <property type="entry name" value="WD_REPEATS_2"/>
    <property type="match status" value="2"/>
</dbReference>
<evidence type="ECO:0000256" key="2">
    <source>
        <dbReference type="ARBA" id="ARBA00004496"/>
    </source>
</evidence>
<dbReference type="EC" id="3.6.4.12" evidence="6"/>
<dbReference type="Gene3D" id="1.10.8.60">
    <property type="match status" value="1"/>
</dbReference>
<keyword evidence="19" id="KW-0234">DNA repair</keyword>
<evidence type="ECO:0000313" key="25">
    <source>
        <dbReference type="Proteomes" id="UP000006727"/>
    </source>
</evidence>
<dbReference type="SUPFAM" id="SSF50978">
    <property type="entry name" value="WD40 repeat-like"/>
    <property type="match status" value="2"/>
</dbReference>
<feature type="repeat" description="WD" evidence="21">
    <location>
        <begin position="632"/>
        <end position="673"/>
    </location>
</feature>
<feature type="domain" description="AAA+ ATPase" evidence="22">
    <location>
        <begin position="923"/>
        <end position="1216"/>
    </location>
</feature>
<evidence type="ECO:0000256" key="8">
    <source>
        <dbReference type="ARBA" id="ARBA00022490"/>
    </source>
</evidence>
<evidence type="ECO:0000256" key="18">
    <source>
        <dbReference type="ARBA" id="ARBA00023163"/>
    </source>
</evidence>
<keyword evidence="25" id="KW-1185">Reference proteome</keyword>
<proteinExistence type="inferred from homology"/>
<dbReference type="FunFam" id="2.40.50.360:FF:000002">
    <property type="entry name" value="RuvB-like helicase"/>
    <property type="match status" value="1"/>
</dbReference>
<evidence type="ECO:0000256" key="21">
    <source>
        <dbReference type="PROSITE-ProRule" id="PRU00221"/>
    </source>
</evidence>